<dbReference type="Pfam" id="PF00561">
    <property type="entry name" value="Abhydrolase_1"/>
    <property type="match status" value="1"/>
</dbReference>
<dbReference type="RefSeq" id="WP_165271143.1">
    <property type="nucleotide sequence ID" value="NZ_JAALLS010000027.1"/>
</dbReference>
<comment type="caution">
    <text evidence="2">The sequence shown here is derived from an EMBL/GenBank/DDBJ whole genome shotgun (WGS) entry which is preliminary data.</text>
</comment>
<feature type="domain" description="AB hydrolase-1" evidence="1">
    <location>
        <begin position="24"/>
        <end position="129"/>
    </location>
</feature>
<protein>
    <submittedName>
        <fullName evidence="2">Alpha/beta hydrolase</fullName>
    </submittedName>
</protein>
<proteinExistence type="predicted"/>
<name>A0A6M1T1G5_9BACT</name>
<dbReference type="GO" id="GO:0016787">
    <property type="term" value="F:hydrolase activity"/>
    <property type="evidence" value="ECO:0007669"/>
    <property type="project" value="UniProtKB-KW"/>
</dbReference>
<dbReference type="PANTHER" id="PTHR43689">
    <property type="entry name" value="HYDROLASE"/>
    <property type="match status" value="1"/>
</dbReference>
<gene>
    <name evidence="2" type="ORF">G3569_16280</name>
</gene>
<keyword evidence="3" id="KW-1185">Reference proteome</keyword>
<sequence>MCTDLNFSLDEIAVKKVLNYPNRPTLVFLHDSLGCIELWRDFPEKVAERTECNLIIYDRQGYGQSPPFSYSKRDNNYMELEADILHELLDFWDIDDAILFGHSDGGSIALMAAAKYPESILGIITEGAHIFVEDITISGIKEVIKRYEKTDLKKKLAKYHGDKTDDMFWAWADTWTSDRFKKWNIEDFLPSVTCPSMIIQGNEDQFGSLEQVHTIVNQTSGRSEELVIPETKHTPHKKRPELVLSESAKFIQELVEYS</sequence>
<dbReference type="Proteomes" id="UP000479132">
    <property type="component" value="Unassembled WGS sequence"/>
</dbReference>
<reference evidence="2 3" key="1">
    <citation type="submission" date="2020-02" db="EMBL/GenBank/DDBJ databases">
        <title>Aliifodinibius halophilus 2W32, complete genome.</title>
        <authorList>
            <person name="Li Y."/>
            <person name="Wu S."/>
        </authorList>
    </citation>
    <scope>NUCLEOTIDE SEQUENCE [LARGE SCALE GENOMIC DNA]</scope>
    <source>
        <strain evidence="2 3">2W32</strain>
    </source>
</reference>
<dbReference type="Gene3D" id="3.40.50.1820">
    <property type="entry name" value="alpha/beta hydrolase"/>
    <property type="match status" value="1"/>
</dbReference>
<evidence type="ECO:0000313" key="3">
    <source>
        <dbReference type="Proteomes" id="UP000479132"/>
    </source>
</evidence>
<dbReference type="AlphaFoldDB" id="A0A6M1T1G5"/>
<evidence type="ECO:0000313" key="2">
    <source>
        <dbReference type="EMBL" id="NGP89918.1"/>
    </source>
</evidence>
<accession>A0A6M1T1G5</accession>
<dbReference type="SUPFAM" id="SSF53474">
    <property type="entry name" value="alpha/beta-Hydrolases"/>
    <property type="match status" value="1"/>
</dbReference>
<dbReference type="PANTHER" id="PTHR43689:SF8">
    <property type="entry name" value="ALPHA_BETA-HYDROLASES SUPERFAMILY PROTEIN"/>
    <property type="match status" value="1"/>
</dbReference>
<keyword evidence="2" id="KW-0378">Hydrolase</keyword>
<organism evidence="2 3">
    <name type="scientific">Fodinibius halophilus</name>
    <dbReference type="NCBI Taxonomy" id="1736908"/>
    <lineage>
        <taxon>Bacteria</taxon>
        <taxon>Pseudomonadati</taxon>
        <taxon>Balneolota</taxon>
        <taxon>Balneolia</taxon>
        <taxon>Balneolales</taxon>
        <taxon>Balneolaceae</taxon>
        <taxon>Fodinibius</taxon>
    </lineage>
</organism>
<dbReference type="InterPro" id="IPR029058">
    <property type="entry name" value="AB_hydrolase_fold"/>
</dbReference>
<evidence type="ECO:0000259" key="1">
    <source>
        <dbReference type="Pfam" id="PF00561"/>
    </source>
</evidence>
<dbReference type="InterPro" id="IPR000073">
    <property type="entry name" value="AB_hydrolase_1"/>
</dbReference>
<dbReference type="EMBL" id="JAALLS010000027">
    <property type="protein sequence ID" value="NGP89918.1"/>
    <property type="molecule type" value="Genomic_DNA"/>
</dbReference>